<accession>A0AA48HQ87</accession>
<keyword evidence="4" id="KW-1185">Reference proteome</keyword>
<dbReference type="InterPro" id="IPR020009">
    <property type="entry name" value="VolA/Pla-1/cef"/>
</dbReference>
<feature type="signal peptide" evidence="1">
    <location>
        <begin position="1"/>
        <end position="18"/>
    </location>
</feature>
<feature type="domain" description="Bacterial virulence factor lipase N-terminal" evidence="2">
    <location>
        <begin position="76"/>
        <end position="264"/>
    </location>
</feature>
<dbReference type="Proteomes" id="UP001333710">
    <property type="component" value="Chromosome"/>
</dbReference>
<gene>
    <name evidence="3" type="ORF">MACH26_22230</name>
</gene>
<dbReference type="KEGG" id="pmaw:MACH26_22230"/>
<dbReference type="InterPro" id="IPR025920">
    <property type="entry name" value="Lipase_bact_N"/>
</dbReference>
<dbReference type="AlphaFoldDB" id="A0AA48HQ87"/>
<dbReference type="PROSITE" id="PS51257">
    <property type="entry name" value="PROKAR_LIPOPROTEIN"/>
    <property type="match status" value="1"/>
</dbReference>
<dbReference type="NCBIfam" id="TIGR03502">
    <property type="entry name" value="lipase_Pla1_cef"/>
    <property type="match status" value="1"/>
</dbReference>
<feature type="chain" id="PRO_5041433860" evidence="1">
    <location>
        <begin position="19"/>
        <end position="863"/>
    </location>
</feature>
<dbReference type="Gene3D" id="3.40.50.1820">
    <property type="entry name" value="alpha/beta hydrolase"/>
    <property type="match status" value="1"/>
</dbReference>
<reference evidence="3" key="1">
    <citation type="submission" date="2023-01" db="EMBL/GenBank/DDBJ databases">
        <title>Complete genome sequence of Planctobacterium marinum strain Dej080120_11.</title>
        <authorList>
            <person name="Ueki S."/>
            <person name="Maruyama F."/>
        </authorList>
    </citation>
    <scope>NUCLEOTIDE SEQUENCE</scope>
    <source>
        <strain evidence="3">Dej080120_11</strain>
    </source>
</reference>
<evidence type="ECO:0000256" key="1">
    <source>
        <dbReference type="SAM" id="SignalP"/>
    </source>
</evidence>
<sequence length="863" mass="88630">MKKLLLCTAIAASLSLSGCGGGGEDLVEVQAQTPVDKPFARIVFNPPSTFPLPNDAAMLPATSLFDFTIESENQTDFDGSNPLDAVGALDGWSTQYPMTIDVDLPANVTLPLASLQAPNAIHIYEATQALEGTSAACQAIASQVAAPGVPCEIGERLTLNQDYAVTLSDSDTIAIIPLRPLKPGQGYMLVVTEDLLDSDGRPVLGSTTWELARQDINSLPLSSADQLQLQGLVNLLVNGSSGAGIPIEQTSYAAYISTGSAGTVTATVKQLQVGPFAQALGTLLAQGVDLPTAQATAAQYLPVVAVGDSPRGDSAYDVLGPTLLGADTFAQFEALGLNCDTMRAILTGDPLNPLYPTVASAYGSLAPFCAATLKTGQVNLPYYSNPENPLGDWWRSACTSGAAVSAIEGSAPGTVASLIANGAVGPNNELCQAASGGQLYDLNLAAIGITDRRHLTKFAPVPVAQGSNPDGTETIEVQVTIPDEELINFLATINPDEIAPVSKPEAGWPVVVIQHGITSKKEDVLAAAGTLALAGFATVAIDHPLHGSRGFEIDGQTVNASNGFGGSSTDYLNLGSLLSARDNLRQSIVDTMGLRLGLNAWVDTTGEADIDPTNVHFMGQSLGSITGIGTVATANTPMSGDLAAFNSMFEFKTAGLSVPGGGIAQFLIESAGFGPLVSASVLAGGSESFQVALGTYAQTNGVPVSQALIPAYLQYVGERTAAQAAADAAIIGQFAFAAQTVIEGGDPNNYAARLAATTPVLLHEVVGDGSEGSSDQVIPNTTSLPTSGTEALIRFLGLPSISSSVVAETPQSGAVRFVAGEHGSLFNPTSSVAATTEMQLQMATFFATQGTAIVVRDESVVAN</sequence>
<dbReference type="EMBL" id="AP027272">
    <property type="protein sequence ID" value="BDX06702.1"/>
    <property type="molecule type" value="Genomic_DNA"/>
</dbReference>
<evidence type="ECO:0000259" key="2">
    <source>
        <dbReference type="Pfam" id="PF12262"/>
    </source>
</evidence>
<organism evidence="3 4">
    <name type="scientific">Planctobacterium marinum</name>
    <dbReference type="NCBI Taxonomy" id="1631968"/>
    <lineage>
        <taxon>Bacteria</taxon>
        <taxon>Pseudomonadati</taxon>
        <taxon>Pseudomonadota</taxon>
        <taxon>Gammaproteobacteria</taxon>
        <taxon>Alteromonadales</taxon>
        <taxon>Alteromonadaceae</taxon>
        <taxon>Planctobacterium</taxon>
    </lineage>
</organism>
<dbReference type="Pfam" id="PF12262">
    <property type="entry name" value="Lipase_bact_N"/>
    <property type="match status" value="1"/>
</dbReference>
<evidence type="ECO:0000313" key="3">
    <source>
        <dbReference type="EMBL" id="BDX06702.1"/>
    </source>
</evidence>
<evidence type="ECO:0000313" key="4">
    <source>
        <dbReference type="Proteomes" id="UP001333710"/>
    </source>
</evidence>
<dbReference type="InterPro" id="IPR029058">
    <property type="entry name" value="AB_hydrolase_fold"/>
</dbReference>
<proteinExistence type="predicted"/>
<protein>
    <submittedName>
        <fullName evidence="3">Lipase</fullName>
    </submittedName>
</protein>
<keyword evidence="1" id="KW-0732">Signal</keyword>
<dbReference type="SUPFAM" id="SSF53474">
    <property type="entry name" value="alpha/beta-Hydrolases"/>
    <property type="match status" value="1"/>
</dbReference>
<name>A0AA48HQ87_9ALTE</name>
<dbReference type="RefSeq" id="WP_338292706.1">
    <property type="nucleotide sequence ID" value="NZ_AP027272.1"/>
</dbReference>